<protein>
    <submittedName>
        <fullName evidence="2">Uncharacterized protein</fullName>
    </submittedName>
</protein>
<sequence>MLLHRPFFLLAAATLLLAALPTVTTATEPGRIYLRYSGQATVEVYMHSDVSDVSHKNPIGNNTGAVLYDKIWRGLKSLCPDTAANSCQRLSAARFPSQKILPNNSFVDSEILLEVVESSYKNN</sequence>
<proteinExistence type="predicted"/>
<feature type="signal peptide" evidence="1">
    <location>
        <begin position="1"/>
        <end position="26"/>
    </location>
</feature>
<keyword evidence="3" id="KW-1185">Reference proteome</keyword>
<name>A0A1Y2LMZ4_EPING</name>
<gene>
    <name evidence="2" type="ORF">B5807_10124</name>
</gene>
<dbReference type="AlphaFoldDB" id="A0A1Y2LMZ4"/>
<evidence type="ECO:0000313" key="3">
    <source>
        <dbReference type="Proteomes" id="UP000193240"/>
    </source>
</evidence>
<evidence type="ECO:0000256" key="1">
    <source>
        <dbReference type="SAM" id="SignalP"/>
    </source>
</evidence>
<feature type="chain" id="PRO_5013367987" evidence="1">
    <location>
        <begin position="27"/>
        <end position="123"/>
    </location>
</feature>
<dbReference type="Proteomes" id="UP000193240">
    <property type="component" value="Unassembled WGS sequence"/>
</dbReference>
<evidence type="ECO:0000313" key="2">
    <source>
        <dbReference type="EMBL" id="OSS45326.1"/>
    </source>
</evidence>
<reference evidence="2 3" key="1">
    <citation type="journal article" date="2017" name="Genome Announc.">
        <title>Genome sequence of the saprophytic ascomycete Epicoccum nigrum ICMP 19927 strain isolated from New Zealand.</title>
        <authorList>
            <person name="Fokin M."/>
            <person name="Fleetwood D."/>
            <person name="Weir B.S."/>
            <person name="Villas-Boas S.G."/>
        </authorList>
    </citation>
    <scope>NUCLEOTIDE SEQUENCE [LARGE SCALE GENOMIC DNA]</scope>
    <source>
        <strain evidence="2 3">ICMP 19927</strain>
    </source>
</reference>
<organism evidence="2 3">
    <name type="scientific">Epicoccum nigrum</name>
    <name type="common">Soil fungus</name>
    <name type="synonym">Epicoccum purpurascens</name>
    <dbReference type="NCBI Taxonomy" id="105696"/>
    <lineage>
        <taxon>Eukaryota</taxon>
        <taxon>Fungi</taxon>
        <taxon>Dikarya</taxon>
        <taxon>Ascomycota</taxon>
        <taxon>Pezizomycotina</taxon>
        <taxon>Dothideomycetes</taxon>
        <taxon>Pleosporomycetidae</taxon>
        <taxon>Pleosporales</taxon>
        <taxon>Pleosporineae</taxon>
        <taxon>Didymellaceae</taxon>
        <taxon>Epicoccum</taxon>
    </lineage>
</organism>
<keyword evidence="1" id="KW-0732">Signal</keyword>
<dbReference type="EMBL" id="KZ107854">
    <property type="protein sequence ID" value="OSS45326.1"/>
    <property type="molecule type" value="Genomic_DNA"/>
</dbReference>
<dbReference type="InParanoid" id="A0A1Y2LMZ4"/>
<accession>A0A1Y2LMZ4</accession>